<evidence type="ECO:0000313" key="2">
    <source>
        <dbReference type="EMBL" id="KRY12580.1"/>
    </source>
</evidence>
<keyword evidence="3" id="KW-1185">Reference proteome</keyword>
<name>A0A0V0ZJK6_9BILA</name>
<organism evidence="2 3">
    <name type="scientific">Trichinella patagoniensis</name>
    <dbReference type="NCBI Taxonomy" id="990121"/>
    <lineage>
        <taxon>Eukaryota</taxon>
        <taxon>Metazoa</taxon>
        <taxon>Ecdysozoa</taxon>
        <taxon>Nematoda</taxon>
        <taxon>Enoplea</taxon>
        <taxon>Dorylaimia</taxon>
        <taxon>Trichinellida</taxon>
        <taxon>Trichinellidae</taxon>
        <taxon>Trichinella</taxon>
    </lineage>
</organism>
<evidence type="ECO:0000256" key="1">
    <source>
        <dbReference type="SAM" id="MobiDB-lite"/>
    </source>
</evidence>
<evidence type="ECO:0000313" key="3">
    <source>
        <dbReference type="Proteomes" id="UP000054783"/>
    </source>
</evidence>
<reference evidence="2 3" key="1">
    <citation type="submission" date="2015-01" db="EMBL/GenBank/DDBJ databases">
        <title>Evolution of Trichinella species and genotypes.</title>
        <authorList>
            <person name="Korhonen P.K."/>
            <person name="Edoardo P."/>
            <person name="Giuseppe L.R."/>
            <person name="Gasser R.B."/>
        </authorList>
    </citation>
    <scope>NUCLEOTIDE SEQUENCE [LARGE SCALE GENOMIC DNA]</scope>
    <source>
        <strain evidence="2">ISS2496</strain>
    </source>
</reference>
<dbReference type="AlphaFoldDB" id="A0A0V0ZJK6"/>
<feature type="region of interest" description="Disordered" evidence="1">
    <location>
        <begin position="177"/>
        <end position="196"/>
    </location>
</feature>
<dbReference type="OrthoDB" id="10381093at2759"/>
<accession>A0A0V0ZJK6</accession>
<dbReference type="Proteomes" id="UP000054783">
    <property type="component" value="Unassembled WGS sequence"/>
</dbReference>
<comment type="caution">
    <text evidence="2">The sequence shown here is derived from an EMBL/GenBank/DDBJ whole genome shotgun (WGS) entry which is preliminary data.</text>
</comment>
<sequence>MGKWTPPPQQQQQRQSLPLADLKKLKVNNAMPYLPILLIHVSEFNGLTGKAEHNYANYVGSSPINSELIIIAHSYRTPAEWSKSNDSRSNVYFTNRGRRVTLLSCGVECQKQLARSISAFNTSGEARLLLCCASMQHVRGRGVNRLTSGSACLYLLTGLAILAPFCNGNRRNTSQEVPVQVDKLGSSDPISNRRPEPGDYLVFSSTTSVSNFILRSASRNYVIANRPGVGYPIQSDGR</sequence>
<protein>
    <submittedName>
        <fullName evidence="2">Uncharacterized protein</fullName>
    </submittedName>
</protein>
<gene>
    <name evidence="2" type="ORF">T12_3609</name>
</gene>
<dbReference type="EMBL" id="JYDQ01000161">
    <property type="protein sequence ID" value="KRY12580.1"/>
    <property type="molecule type" value="Genomic_DNA"/>
</dbReference>
<proteinExistence type="predicted"/>